<dbReference type="EMBL" id="CATQJL010000112">
    <property type="protein sequence ID" value="CAJ0595907.1"/>
    <property type="molecule type" value="Genomic_DNA"/>
</dbReference>
<keyword evidence="7" id="KW-0256">Endoplasmic reticulum</keyword>
<evidence type="ECO:0000313" key="13">
    <source>
        <dbReference type="Proteomes" id="UP001176961"/>
    </source>
</evidence>
<dbReference type="GO" id="GO:0016747">
    <property type="term" value="F:acyltransferase activity, transferring groups other than amino-acyl groups"/>
    <property type="evidence" value="ECO:0007669"/>
    <property type="project" value="InterPro"/>
</dbReference>
<evidence type="ECO:0000259" key="11">
    <source>
        <dbReference type="SMART" id="SM00703"/>
    </source>
</evidence>
<comment type="caution">
    <text evidence="12">The sequence shown here is derived from an EMBL/GenBank/DDBJ whole genome shotgun (WGS) entry which is preliminary data.</text>
</comment>
<feature type="transmembrane region" description="Helical" evidence="10">
    <location>
        <begin position="554"/>
        <end position="575"/>
    </location>
</feature>
<evidence type="ECO:0000256" key="2">
    <source>
        <dbReference type="ARBA" id="ARBA00004115"/>
    </source>
</evidence>
<feature type="transmembrane region" description="Helical" evidence="10">
    <location>
        <begin position="963"/>
        <end position="982"/>
    </location>
</feature>
<evidence type="ECO:0000256" key="9">
    <source>
        <dbReference type="ARBA" id="ARBA00023136"/>
    </source>
</evidence>
<feature type="transmembrane region" description="Helical" evidence="10">
    <location>
        <begin position="618"/>
        <end position="644"/>
    </location>
</feature>
<name>A0AA36GPG1_CYLNA</name>
<evidence type="ECO:0000256" key="1">
    <source>
        <dbReference type="ARBA" id="ARBA00002791"/>
    </source>
</evidence>
<dbReference type="InterPro" id="IPR013783">
    <property type="entry name" value="Ig-like_fold"/>
</dbReference>
<evidence type="ECO:0000256" key="3">
    <source>
        <dbReference type="ARBA" id="ARBA00004922"/>
    </source>
</evidence>
<feature type="transmembrane region" description="Helical" evidence="10">
    <location>
        <begin position="482"/>
        <end position="500"/>
    </location>
</feature>
<keyword evidence="6" id="KW-0732">Signal</keyword>
<comment type="similarity">
    <text evidence="4">Belongs to the OST1 family.</text>
</comment>
<feature type="transmembrane region" description="Helical" evidence="10">
    <location>
        <begin position="187"/>
        <end position="213"/>
    </location>
</feature>
<dbReference type="Proteomes" id="UP001176961">
    <property type="component" value="Unassembled WGS sequence"/>
</dbReference>
<dbReference type="Pfam" id="PF20146">
    <property type="entry name" value="NRF"/>
    <property type="match status" value="1"/>
</dbReference>
<evidence type="ECO:0000256" key="6">
    <source>
        <dbReference type="ARBA" id="ARBA00022729"/>
    </source>
</evidence>
<dbReference type="InterPro" id="IPR052728">
    <property type="entry name" value="O2_lipid_transport_reg"/>
</dbReference>
<evidence type="ECO:0000256" key="8">
    <source>
        <dbReference type="ARBA" id="ARBA00022989"/>
    </source>
</evidence>
<comment type="subcellular location">
    <subcellularLocation>
        <location evidence="2">Endoplasmic reticulum membrane</location>
        <topology evidence="2">Single-pass type I membrane protein</topology>
    </subcellularLocation>
</comment>
<feature type="transmembrane region" description="Helical" evidence="10">
    <location>
        <begin position="342"/>
        <end position="363"/>
    </location>
</feature>
<proteinExistence type="inferred from homology"/>
<feature type="transmembrane region" description="Helical" evidence="10">
    <location>
        <begin position="512"/>
        <end position="534"/>
    </location>
</feature>
<organism evidence="12 13">
    <name type="scientific">Cylicocyclus nassatus</name>
    <name type="common">Nematode worm</name>
    <dbReference type="NCBI Taxonomy" id="53992"/>
    <lineage>
        <taxon>Eukaryota</taxon>
        <taxon>Metazoa</taxon>
        <taxon>Ecdysozoa</taxon>
        <taxon>Nematoda</taxon>
        <taxon>Chromadorea</taxon>
        <taxon>Rhabditida</taxon>
        <taxon>Rhabditina</taxon>
        <taxon>Rhabditomorpha</taxon>
        <taxon>Strongyloidea</taxon>
        <taxon>Strongylidae</taxon>
        <taxon>Cylicocyclus</taxon>
    </lineage>
</organism>
<comment type="pathway">
    <text evidence="3">Protein modification; protein glycosylation.</text>
</comment>
<dbReference type="Pfam" id="PF01757">
    <property type="entry name" value="Acyl_transf_3"/>
    <property type="match status" value="1"/>
</dbReference>
<dbReference type="AlphaFoldDB" id="A0AA36GPG1"/>
<dbReference type="InterPro" id="IPR007676">
    <property type="entry name" value="Ribophorin_I"/>
</dbReference>
<feature type="transmembrane region" description="Helical" evidence="10">
    <location>
        <begin position="435"/>
        <end position="454"/>
    </location>
</feature>
<evidence type="ECO:0000256" key="7">
    <source>
        <dbReference type="ARBA" id="ARBA00022824"/>
    </source>
</evidence>
<dbReference type="SMART" id="SM00703">
    <property type="entry name" value="NRF"/>
    <property type="match status" value="1"/>
</dbReference>
<dbReference type="GO" id="GO:0005789">
    <property type="term" value="C:endoplasmic reticulum membrane"/>
    <property type="evidence" value="ECO:0007669"/>
    <property type="project" value="UniProtKB-SubCell"/>
</dbReference>
<dbReference type="Pfam" id="PF04597">
    <property type="entry name" value="Ribophorin_I"/>
    <property type="match status" value="1"/>
</dbReference>
<sequence length="1025" mass="116485">MAIRTELCSNFPCIYAFCFNSQKRICFSRFPSQSTLWTSSTLQRCHNNCEQNGTRQCTKEQKQTLTENSYAIKQLDAFGKIPPALLNLAIVSSGSYSECIDVTAPYRVQYCFVNAVPTEGINNFLPDTTLNPAIYDVGIGPKLAVCMPSSCTQQDITNFSNSVNANRTLPLEFTSTSCVPLTNNYTLSFWIFMSCVAFFVCWAVCATIVDYVWQTSFEHKQQNKALQIFLAYSVCSSGSQIMNVNQPKQGTIKSLASIRFISMTWVVAGHVLTQEASSDTLAPVLNIFSPILSTTIINAFFSVDTFFVLSGILVTYTFFKVRPTTEYIKRASLWVMWYVHRYIRLTPPVMVFLGFYVVVHPLVNGPWTKSIFSWFDTQTATCEKYWWRNMLYINNFFKYDEMCYLITWYLAVDTQLYFVAPIFLIVLYMSEIAGIILLIACIAASVGYVYAITIKHSFPAVMTGMFALENYDKFFTTHYELPWTRCPPYFIGMIVGYVLATKSKPKLSKFFVIPLWMLATAIALASLYGPHSYIKGESNWGVAVRATYNNFSRIGWALAVAWVVVADHWGWGGLIAEFMGHPLWQPLGRLSYCGYIVHHFLIRYVYDLDDRPAHFTSIWKTYICMVIPIVVVSYVFAFFWSCLFEVPIVKLERMLTDGLFPKQTSKPKLQDGVEGHAASSKNVADAGGNHTFPESSIVLNGNAKDDGSIVSYQWTQVSGPTNALLVNADKAKATASGLIEGHYVFMPLWKTMEIKMNPQLREPSMPLILIVGVAFAADWKVANVERTIDLSSQTILPASAKDIYYRDEIGNISTSAVRLRADSVDVELKPSYIFPLFGGWRTSYVIGYNVPSFEYLYNKGNNYALKMRVLDHVFDNAVVEKLTTKIILPEMIRKARLITPYSMDRRPDEVRATYLDTTGRTIIVLQKENLVPEHIQSFTNLEIMSYIFSCFTIEFSQMIREPLLATAFFFALFTVVIIYVRFDFTIVADPAREARERILGKVSGLFETFYFSKEQMRSAIYDEHL</sequence>
<evidence type="ECO:0000313" key="12">
    <source>
        <dbReference type="EMBL" id="CAJ0595907.1"/>
    </source>
</evidence>
<accession>A0AA36GPG1</accession>
<keyword evidence="9 10" id="KW-0472">Membrane</keyword>
<protein>
    <recommendedName>
        <fullName evidence="11">Nose resistant-to-fluoxetine protein N-terminal domain-containing protein</fullName>
    </recommendedName>
</protein>
<evidence type="ECO:0000256" key="10">
    <source>
        <dbReference type="SAM" id="Phobius"/>
    </source>
</evidence>
<reference evidence="12" key="1">
    <citation type="submission" date="2023-07" db="EMBL/GenBank/DDBJ databases">
        <authorList>
            <consortium name="CYATHOMIX"/>
        </authorList>
    </citation>
    <scope>NUCLEOTIDE SEQUENCE</scope>
    <source>
        <strain evidence="12">N/A</strain>
    </source>
</reference>
<dbReference type="PANTHER" id="PTHR11161:SF0">
    <property type="entry name" value="O-ACYLTRANSFERASE LIKE PROTEIN"/>
    <property type="match status" value="1"/>
</dbReference>
<feature type="domain" description="Nose resistant-to-fluoxetine protein N-terminal" evidence="11">
    <location>
        <begin position="54"/>
        <end position="180"/>
    </location>
</feature>
<dbReference type="PANTHER" id="PTHR11161">
    <property type="entry name" value="O-ACYLTRANSFERASE"/>
    <property type="match status" value="1"/>
</dbReference>
<dbReference type="InterPro" id="IPR006621">
    <property type="entry name" value="Nose-resist-to-fluoxetine_N"/>
</dbReference>
<keyword evidence="13" id="KW-1185">Reference proteome</keyword>
<feature type="transmembrane region" description="Helical" evidence="10">
    <location>
        <begin position="406"/>
        <end position="428"/>
    </location>
</feature>
<evidence type="ECO:0000256" key="4">
    <source>
        <dbReference type="ARBA" id="ARBA00008905"/>
    </source>
</evidence>
<evidence type="ECO:0000256" key="5">
    <source>
        <dbReference type="ARBA" id="ARBA00022692"/>
    </source>
</evidence>
<dbReference type="Gene3D" id="2.60.40.10">
    <property type="entry name" value="Immunoglobulins"/>
    <property type="match status" value="1"/>
</dbReference>
<dbReference type="InterPro" id="IPR002656">
    <property type="entry name" value="Acyl_transf_3_dom"/>
</dbReference>
<keyword evidence="8 10" id="KW-1133">Transmembrane helix</keyword>
<feature type="transmembrane region" description="Helical" evidence="10">
    <location>
        <begin position="296"/>
        <end position="321"/>
    </location>
</feature>
<comment type="function">
    <text evidence="1">Subunit of the oligosaccharyl transferase (OST) complex that catalyzes the initial transfer of a defined glycan (Glc(3)Man(9)GlcNAc(2) in eukaryotes) from the lipid carrier dolichol-pyrophosphate to an asparagine residue within an Asn-X-Ser/Thr consensus motif in nascent polypeptide chains, the first step in protein N-glycosylation. N-glycosylation occurs cotranslationally and the complex associates with the Sec61 complex at the channel-forming translocon complex that mediates protein translocation across the endoplasmic reticulum (ER). All subunits are required for a maximal enzyme activity.</text>
</comment>
<keyword evidence="5 10" id="KW-0812">Transmembrane</keyword>
<gene>
    <name evidence="12" type="ORF">CYNAS_LOCUS7890</name>
</gene>
<dbReference type="Pfam" id="PF22352">
    <property type="entry name" value="K319L-like_PKD"/>
    <property type="match status" value="1"/>
</dbReference>